<organism evidence="1">
    <name type="scientific">Rhipicephalus appendiculatus</name>
    <name type="common">Brown ear tick</name>
    <dbReference type="NCBI Taxonomy" id="34631"/>
    <lineage>
        <taxon>Eukaryota</taxon>
        <taxon>Metazoa</taxon>
        <taxon>Ecdysozoa</taxon>
        <taxon>Arthropoda</taxon>
        <taxon>Chelicerata</taxon>
        <taxon>Arachnida</taxon>
        <taxon>Acari</taxon>
        <taxon>Parasitiformes</taxon>
        <taxon>Ixodida</taxon>
        <taxon>Ixodoidea</taxon>
        <taxon>Ixodidae</taxon>
        <taxon>Rhipicephalinae</taxon>
        <taxon>Rhipicephalus</taxon>
        <taxon>Rhipicephalus</taxon>
    </lineage>
</organism>
<dbReference type="InterPro" id="IPR036397">
    <property type="entry name" value="RNaseH_sf"/>
</dbReference>
<proteinExistence type="predicted"/>
<dbReference type="GO" id="GO:0003676">
    <property type="term" value="F:nucleic acid binding"/>
    <property type="evidence" value="ECO:0007669"/>
    <property type="project" value="InterPro"/>
</dbReference>
<name>A0A131YUX3_RHIAP</name>
<dbReference type="Gene3D" id="3.30.420.10">
    <property type="entry name" value="Ribonuclease H-like superfamily/Ribonuclease H"/>
    <property type="match status" value="1"/>
</dbReference>
<accession>A0A131YUX3</accession>
<sequence>MIPYALDGPFPDGCFIFQQGKSPVHMARQVTAMLEDLGVRTLPWPPCGAHANPIENVWARMKWVCPGATCPGQRRTRCGTRFRKSGRPFGRTAIMSPRYTNLCQEGCQK</sequence>
<dbReference type="EMBL" id="GEDV01005524">
    <property type="protein sequence ID" value="JAP83033.1"/>
    <property type="molecule type" value="Transcribed_RNA"/>
</dbReference>
<evidence type="ECO:0000313" key="1">
    <source>
        <dbReference type="EMBL" id="JAP83033.1"/>
    </source>
</evidence>
<protein>
    <submittedName>
        <fullName evidence="1">Transposable element tc1 transposase</fullName>
    </submittedName>
</protein>
<reference evidence="1" key="1">
    <citation type="journal article" date="2016" name="Ticks Tick Borne Dis.">
        <title>De novo assembly and annotation of the salivary gland transcriptome of Rhipicephalus appendiculatus male and female ticks during blood feeding.</title>
        <authorList>
            <person name="de Castro M.H."/>
            <person name="de Klerk D."/>
            <person name="Pienaar R."/>
            <person name="Latif A.A."/>
            <person name="Rees D.J."/>
            <person name="Mans B.J."/>
        </authorList>
    </citation>
    <scope>NUCLEOTIDE SEQUENCE</scope>
    <source>
        <tissue evidence="1">Salivary glands</tissue>
    </source>
</reference>
<dbReference type="AlphaFoldDB" id="A0A131YUX3"/>